<name>A0A8X6QT62_NEPPI</name>
<protein>
    <submittedName>
        <fullName evidence="1">Uncharacterized protein</fullName>
    </submittedName>
</protein>
<sequence>FRSGHGRKVVTTRHFPSNHRRNPDANKIYLEVDWMHVKSFGALWNSRFVLLKIGSKWCACSDITIVI</sequence>
<accession>A0A8X6QT62</accession>
<evidence type="ECO:0000313" key="2">
    <source>
        <dbReference type="Proteomes" id="UP000887013"/>
    </source>
</evidence>
<dbReference type="EMBL" id="BMAW01131998">
    <property type="protein sequence ID" value="GFU41661.1"/>
    <property type="molecule type" value="Genomic_DNA"/>
</dbReference>
<gene>
    <name evidence="1" type="ORF">NPIL_492251</name>
</gene>
<dbReference type="Proteomes" id="UP000887013">
    <property type="component" value="Unassembled WGS sequence"/>
</dbReference>
<keyword evidence="2" id="KW-1185">Reference proteome</keyword>
<feature type="non-terminal residue" evidence="1">
    <location>
        <position position="1"/>
    </location>
</feature>
<dbReference type="AlphaFoldDB" id="A0A8X6QT62"/>
<proteinExistence type="predicted"/>
<comment type="caution">
    <text evidence="1">The sequence shown here is derived from an EMBL/GenBank/DDBJ whole genome shotgun (WGS) entry which is preliminary data.</text>
</comment>
<evidence type="ECO:0000313" key="1">
    <source>
        <dbReference type="EMBL" id="GFU41661.1"/>
    </source>
</evidence>
<organism evidence="1 2">
    <name type="scientific">Nephila pilipes</name>
    <name type="common">Giant wood spider</name>
    <name type="synonym">Nephila maculata</name>
    <dbReference type="NCBI Taxonomy" id="299642"/>
    <lineage>
        <taxon>Eukaryota</taxon>
        <taxon>Metazoa</taxon>
        <taxon>Ecdysozoa</taxon>
        <taxon>Arthropoda</taxon>
        <taxon>Chelicerata</taxon>
        <taxon>Arachnida</taxon>
        <taxon>Araneae</taxon>
        <taxon>Araneomorphae</taxon>
        <taxon>Entelegynae</taxon>
        <taxon>Araneoidea</taxon>
        <taxon>Nephilidae</taxon>
        <taxon>Nephila</taxon>
    </lineage>
</organism>
<reference evidence="1" key="1">
    <citation type="submission" date="2020-08" db="EMBL/GenBank/DDBJ databases">
        <title>Multicomponent nature underlies the extraordinary mechanical properties of spider dragline silk.</title>
        <authorList>
            <person name="Kono N."/>
            <person name="Nakamura H."/>
            <person name="Mori M."/>
            <person name="Yoshida Y."/>
            <person name="Ohtoshi R."/>
            <person name="Malay A.D."/>
            <person name="Moran D.A.P."/>
            <person name="Tomita M."/>
            <person name="Numata K."/>
            <person name="Arakawa K."/>
        </authorList>
    </citation>
    <scope>NUCLEOTIDE SEQUENCE</scope>
</reference>